<reference evidence="10" key="1">
    <citation type="journal article" date="2020" name="Stud. Mycol.">
        <title>101 Dothideomycetes genomes: a test case for predicting lifestyles and emergence of pathogens.</title>
        <authorList>
            <person name="Haridas S."/>
            <person name="Albert R."/>
            <person name="Binder M."/>
            <person name="Bloem J."/>
            <person name="Labutti K."/>
            <person name="Salamov A."/>
            <person name="Andreopoulos B."/>
            <person name="Baker S."/>
            <person name="Barry K."/>
            <person name="Bills G."/>
            <person name="Bluhm B."/>
            <person name="Cannon C."/>
            <person name="Castanera R."/>
            <person name="Culley D."/>
            <person name="Daum C."/>
            <person name="Ezra D."/>
            <person name="Gonzalez J."/>
            <person name="Henrissat B."/>
            <person name="Kuo A."/>
            <person name="Liang C."/>
            <person name="Lipzen A."/>
            <person name="Lutzoni F."/>
            <person name="Magnuson J."/>
            <person name="Mondo S."/>
            <person name="Nolan M."/>
            <person name="Ohm R."/>
            <person name="Pangilinan J."/>
            <person name="Park H.-J."/>
            <person name="Ramirez L."/>
            <person name="Alfaro M."/>
            <person name="Sun H."/>
            <person name="Tritt A."/>
            <person name="Yoshinaga Y."/>
            <person name="Zwiers L.-H."/>
            <person name="Turgeon B."/>
            <person name="Goodwin S."/>
            <person name="Spatafora J."/>
            <person name="Crous P."/>
            <person name="Grigoriev I."/>
        </authorList>
    </citation>
    <scope>NUCLEOTIDE SEQUENCE</scope>
    <source>
        <strain evidence="10">CBS 122367</strain>
    </source>
</reference>
<evidence type="ECO:0000313" key="11">
    <source>
        <dbReference type="Proteomes" id="UP000799291"/>
    </source>
</evidence>
<evidence type="ECO:0000256" key="2">
    <source>
        <dbReference type="ARBA" id="ARBA00001933"/>
    </source>
</evidence>
<dbReference type="Pfam" id="PF00291">
    <property type="entry name" value="PALP"/>
    <property type="match status" value="1"/>
</dbReference>
<evidence type="ECO:0000256" key="5">
    <source>
        <dbReference type="ARBA" id="ARBA00010869"/>
    </source>
</evidence>
<evidence type="ECO:0000259" key="9">
    <source>
        <dbReference type="Pfam" id="PF00291"/>
    </source>
</evidence>
<dbReference type="EMBL" id="MU005577">
    <property type="protein sequence ID" value="KAF2686339.1"/>
    <property type="molecule type" value="Genomic_DNA"/>
</dbReference>
<comment type="cofactor">
    <cofactor evidence="2">
        <name>pyridoxal 5'-phosphate</name>
        <dbReference type="ChEBI" id="CHEBI:597326"/>
    </cofactor>
</comment>
<keyword evidence="7" id="KW-0663">Pyridoxal phosphate</keyword>
<dbReference type="PROSITE" id="PS00165">
    <property type="entry name" value="DEHYDRATASE_SER_THR"/>
    <property type="match status" value="1"/>
</dbReference>
<dbReference type="Proteomes" id="UP000799291">
    <property type="component" value="Unassembled WGS sequence"/>
</dbReference>
<comment type="cofactor">
    <cofactor evidence="4">
        <name>Mg(2+)</name>
        <dbReference type="ChEBI" id="CHEBI:18420"/>
    </cofactor>
</comment>
<dbReference type="GO" id="GO:0005524">
    <property type="term" value="F:ATP binding"/>
    <property type="evidence" value="ECO:0007669"/>
    <property type="project" value="TreeGrafter"/>
</dbReference>
<comment type="similarity">
    <text evidence="5">Belongs to the serine/threonine dehydratase family.</text>
</comment>
<accession>A0A6G1J889</accession>
<evidence type="ECO:0000256" key="3">
    <source>
        <dbReference type="ARBA" id="ARBA00001936"/>
    </source>
</evidence>
<evidence type="ECO:0000256" key="1">
    <source>
        <dbReference type="ARBA" id="ARBA00001913"/>
    </source>
</evidence>
<name>A0A6G1J889_9PLEO</name>
<protein>
    <submittedName>
        <fullName evidence="10">Pyridoxal-5'-phosphate-dependent enzyme</fullName>
    </submittedName>
</protein>
<dbReference type="InterPro" id="IPR036052">
    <property type="entry name" value="TrpB-like_PALP_sf"/>
</dbReference>
<gene>
    <name evidence="10" type="ORF">K458DRAFT_364126</name>
</gene>
<evidence type="ECO:0000256" key="7">
    <source>
        <dbReference type="ARBA" id="ARBA00022898"/>
    </source>
</evidence>
<dbReference type="Gene3D" id="3.40.50.1100">
    <property type="match status" value="2"/>
</dbReference>
<dbReference type="InterPro" id="IPR000634">
    <property type="entry name" value="Ser/Thr_deHydtase_PyrdxlP-BS"/>
</dbReference>
<organism evidence="10 11">
    <name type="scientific">Lentithecium fluviatile CBS 122367</name>
    <dbReference type="NCBI Taxonomy" id="1168545"/>
    <lineage>
        <taxon>Eukaryota</taxon>
        <taxon>Fungi</taxon>
        <taxon>Dikarya</taxon>
        <taxon>Ascomycota</taxon>
        <taxon>Pezizomycotina</taxon>
        <taxon>Dothideomycetes</taxon>
        <taxon>Pleosporomycetidae</taxon>
        <taxon>Pleosporales</taxon>
        <taxon>Massarineae</taxon>
        <taxon>Lentitheciaceae</taxon>
        <taxon>Lentithecium</taxon>
    </lineage>
</organism>
<dbReference type="GO" id="GO:0008721">
    <property type="term" value="F:D-serine ammonia-lyase activity"/>
    <property type="evidence" value="ECO:0007669"/>
    <property type="project" value="TreeGrafter"/>
</dbReference>
<dbReference type="AlphaFoldDB" id="A0A6G1J889"/>
<proteinExistence type="inferred from homology"/>
<dbReference type="GO" id="GO:0000287">
    <property type="term" value="F:magnesium ion binding"/>
    <property type="evidence" value="ECO:0007669"/>
    <property type="project" value="TreeGrafter"/>
</dbReference>
<evidence type="ECO:0000313" key="10">
    <source>
        <dbReference type="EMBL" id="KAF2686339.1"/>
    </source>
</evidence>
<keyword evidence="6" id="KW-0460">Magnesium</keyword>
<dbReference type="GO" id="GO:0030170">
    <property type="term" value="F:pyridoxal phosphate binding"/>
    <property type="evidence" value="ECO:0007669"/>
    <property type="project" value="InterPro"/>
</dbReference>
<keyword evidence="8" id="KW-0456">Lyase</keyword>
<evidence type="ECO:0000256" key="4">
    <source>
        <dbReference type="ARBA" id="ARBA00001946"/>
    </source>
</evidence>
<dbReference type="GO" id="GO:0018114">
    <property type="term" value="F:threonine racemase activity"/>
    <property type="evidence" value="ECO:0007669"/>
    <property type="project" value="TreeGrafter"/>
</dbReference>
<dbReference type="OrthoDB" id="271064at2759"/>
<dbReference type="InterPro" id="IPR001926">
    <property type="entry name" value="TrpB-like_PALP"/>
</dbReference>
<dbReference type="GO" id="GO:0006520">
    <property type="term" value="P:amino acid metabolic process"/>
    <property type="evidence" value="ECO:0007669"/>
    <property type="project" value="InterPro"/>
</dbReference>
<dbReference type="SUPFAM" id="SSF53686">
    <property type="entry name" value="Tryptophan synthase beta subunit-like PLP-dependent enzymes"/>
    <property type="match status" value="1"/>
</dbReference>
<keyword evidence="11" id="KW-1185">Reference proteome</keyword>
<sequence>MPFYTLPSRLCVDEAARLISHKVIRTPVITSQSLSSKATAVLQKHCAESSTRLEIFFKCENFQQSGSFKFRGASHFISRLEDHELRNGVVAYSTGNHAQAVALAAQNASTARGFAIPAFLAVPHDCPPKKIDATRGHGGTVFLSGLEPESRLTLARKIHESTGAVIVPPADHVDIVLGQATAVSEFVDQVQDIDNALLDAVVVPSGGGGLLVGAVAACRPMGVVVFGAEPAHGGPGLANGLRTGRRTNRLEQKRTMADGLRTLTGEANWEHVKSRENVDQVFAVSEDDIRQAMRLLVDQLGFVIEPSAVVSLAVVLFSKEFHQRVGRMRGVVRIGVILTGGNIDTEQLQALLPGIEIK</sequence>
<evidence type="ECO:0000256" key="6">
    <source>
        <dbReference type="ARBA" id="ARBA00022842"/>
    </source>
</evidence>
<comment type="cofactor">
    <cofactor evidence="3">
        <name>Mn(2+)</name>
        <dbReference type="ChEBI" id="CHEBI:29035"/>
    </cofactor>
</comment>
<dbReference type="GO" id="GO:0030378">
    <property type="term" value="F:serine racemase activity"/>
    <property type="evidence" value="ECO:0007669"/>
    <property type="project" value="TreeGrafter"/>
</dbReference>
<feature type="domain" description="Tryptophan synthase beta chain-like PALP" evidence="9">
    <location>
        <begin position="23"/>
        <end position="318"/>
    </location>
</feature>
<dbReference type="PANTHER" id="PTHR43050">
    <property type="entry name" value="SERINE / THREONINE RACEMASE FAMILY MEMBER"/>
    <property type="match status" value="1"/>
</dbReference>
<comment type="cofactor">
    <cofactor evidence="1">
        <name>Ca(2+)</name>
        <dbReference type="ChEBI" id="CHEBI:29108"/>
    </cofactor>
</comment>
<dbReference type="GO" id="GO:0003941">
    <property type="term" value="F:L-serine ammonia-lyase activity"/>
    <property type="evidence" value="ECO:0007669"/>
    <property type="project" value="TreeGrafter"/>
</dbReference>
<dbReference type="FunFam" id="3.40.50.1100:FF:000005">
    <property type="entry name" value="Threonine dehydratase catabolic"/>
    <property type="match status" value="1"/>
</dbReference>
<evidence type="ECO:0000256" key="8">
    <source>
        <dbReference type="ARBA" id="ARBA00023239"/>
    </source>
</evidence>
<dbReference type="PANTHER" id="PTHR43050:SF1">
    <property type="entry name" value="SERINE RACEMASE"/>
    <property type="match status" value="1"/>
</dbReference>